<proteinExistence type="inferred from homology"/>
<dbReference type="Pfam" id="PF00126">
    <property type="entry name" value="HTH_1"/>
    <property type="match status" value="1"/>
</dbReference>
<protein>
    <submittedName>
        <fullName evidence="6">DNA-binding transcriptional LysR family regulator</fullName>
    </submittedName>
</protein>
<dbReference type="CDD" id="cd08432">
    <property type="entry name" value="PBP2_GcdR_TrpI_HvrB_AmpR_like"/>
    <property type="match status" value="1"/>
</dbReference>
<dbReference type="SUPFAM" id="SSF46785">
    <property type="entry name" value="Winged helix' DNA-binding domain"/>
    <property type="match status" value="1"/>
</dbReference>
<evidence type="ECO:0000259" key="5">
    <source>
        <dbReference type="PROSITE" id="PS50931"/>
    </source>
</evidence>
<name>A0A841PIN9_9HYPH</name>
<keyword evidence="4" id="KW-0804">Transcription</keyword>
<dbReference type="GO" id="GO:0006351">
    <property type="term" value="P:DNA-templated transcription"/>
    <property type="evidence" value="ECO:0007669"/>
    <property type="project" value="TreeGrafter"/>
</dbReference>
<dbReference type="Proteomes" id="UP000556329">
    <property type="component" value="Unassembled WGS sequence"/>
</dbReference>
<accession>A0A841PIN9</accession>
<evidence type="ECO:0000313" key="7">
    <source>
        <dbReference type="Proteomes" id="UP000556329"/>
    </source>
</evidence>
<dbReference type="PANTHER" id="PTHR30537:SF74">
    <property type="entry name" value="HTH-TYPE TRANSCRIPTIONAL REGULATOR TRPI"/>
    <property type="match status" value="1"/>
</dbReference>
<dbReference type="InterPro" id="IPR000847">
    <property type="entry name" value="LysR_HTH_N"/>
</dbReference>
<dbReference type="InterPro" id="IPR036388">
    <property type="entry name" value="WH-like_DNA-bd_sf"/>
</dbReference>
<dbReference type="GO" id="GO:0003700">
    <property type="term" value="F:DNA-binding transcription factor activity"/>
    <property type="evidence" value="ECO:0007669"/>
    <property type="project" value="InterPro"/>
</dbReference>
<keyword evidence="2" id="KW-0805">Transcription regulation</keyword>
<dbReference type="Gene3D" id="3.40.190.10">
    <property type="entry name" value="Periplasmic binding protein-like II"/>
    <property type="match status" value="2"/>
</dbReference>
<dbReference type="Pfam" id="PF03466">
    <property type="entry name" value="LysR_substrate"/>
    <property type="match status" value="1"/>
</dbReference>
<organism evidence="6 7">
    <name type="scientific">Mesorhizobium sangaii</name>
    <dbReference type="NCBI Taxonomy" id="505389"/>
    <lineage>
        <taxon>Bacteria</taxon>
        <taxon>Pseudomonadati</taxon>
        <taxon>Pseudomonadota</taxon>
        <taxon>Alphaproteobacteria</taxon>
        <taxon>Hyphomicrobiales</taxon>
        <taxon>Phyllobacteriaceae</taxon>
        <taxon>Mesorhizobium</taxon>
    </lineage>
</organism>
<dbReference type="InterPro" id="IPR036390">
    <property type="entry name" value="WH_DNA-bd_sf"/>
</dbReference>
<dbReference type="PROSITE" id="PS50931">
    <property type="entry name" value="HTH_LYSR"/>
    <property type="match status" value="1"/>
</dbReference>
<reference evidence="6 7" key="1">
    <citation type="submission" date="2020-08" db="EMBL/GenBank/DDBJ databases">
        <title>Genomic Encyclopedia of Type Strains, Phase IV (KMG-IV): sequencing the most valuable type-strain genomes for metagenomic binning, comparative biology and taxonomic classification.</title>
        <authorList>
            <person name="Goeker M."/>
        </authorList>
    </citation>
    <scope>NUCLEOTIDE SEQUENCE [LARGE SCALE GENOMIC DNA]</scope>
    <source>
        <strain evidence="6 7">DSM 100039</strain>
    </source>
</reference>
<keyword evidence="3 6" id="KW-0238">DNA-binding</keyword>
<keyword evidence="7" id="KW-1185">Reference proteome</keyword>
<feature type="domain" description="HTH lysR-type" evidence="5">
    <location>
        <begin position="7"/>
        <end position="64"/>
    </location>
</feature>
<dbReference type="RefSeq" id="WP_184871462.1">
    <property type="nucleotide sequence ID" value="NZ_JACHEF010000001.1"/>
</dbReference>
<dbReference type="EMBL" id="JACHEF010000001">
    <property type="protein sequence ID" value="MBB6408395.1"/>
    <property type="molecule type" value="Genomic_DNA"/>
</dbReference>
<gene>
    <name evidence="6" type="ORF">HNQ71_001039</name>
</gene>
<sequence length="338" mass="36266">MAMLNRVHLNGLRAVETVARLGSLAAAAGELNVSVSAVSQQISRTEKQLGQALFERTASGLVLTKFGAVFAARLGAGFRELAHAVALTDEATQCTLVVSVAPAFASKWLLPRLSRHFARHPDVLLRIDASVRLADLDHSDIDIAIRLGDGKWPGGRAELLLAQEVFPVCAPVIARKLKSIEDLAQTCAITDERAMINWESWFEAAGVPPVTFLKGARFTDPMLCLESAIAGHGVMLGWQLLTADALADGRLVAPFGIRAQSGLGYWLVTSSAKAESRKVRDFKVWIKEEIEATMAQFGSAKAATAPAGAFTVESTVAPFYVESDIKAESDIKLRQVGS</sequence>
<comment type="caution">
    <text evidence="6">The sequence shown here is derived from an EMBL/GenBank/DDBJ whole genome shotgun (WGS) entry which is preliminary data.</text>
</comment>
<evidence type="ECO:0000256" key="4">
    <source>
        <dbReference type="ARBA" id="ARBA00023163"/>
    </source>
</evidence>
<comment type="similarity">
    <text evidence="1">Belongs to the LysR transcriptional regulatory family.</text>
</comment>
<dbReference type="Gene3D" id="1.10.10.10">
    <property type="entry name" value="Winged helix-like DNA-binding domain superfamily/Winged helix DNA-binding domain"/>
    <property type="match status" value="1"/>
</dbReference>
<evidence type="ECO:0000256" key="3">
    <source>
        <dbReference type="ARBA" id="ARBA00023125"/>
    </source>
</evidence>
<dbReference type="AlphaFoldDB" id="A0A841PIN9"/>
<evidence type="ECO:0000313" key="6">
    <source>
        <dbReference type="EMBL" id="MBB6408395.1"/>
    </source>
</evidence>
<evidence type="ECO:0000256" key="2">
    <source>
        <dbReference type="ARBA" id="ARBA00023015"/>
    </source>
</evidence>
<dbReference type="InterPro" id="IPR005119">
    <property type="entry name" value="LysR_subst-bd"/>
</dbReference>
<dbReference type="PANTHER" id="PTHR30537">
    <property type="entry name" value="HTH-TYPE TRANSCRIPTIONAL REGULATOR"/>
    <property type="match status" value="1"/>
</dbReference>
<dbReference type="InterPro" id="IPR058163">
    <property type="entry name" value="LysR-type_TF_proteobact-type"/>
</dbReference>
<dbReference type="SUPFAM" id="SSF53850">
    <property type="entry name" value="Periplasmic binding protein-like II"/>
    <property type="match status" value="1"/>
</dbReference>
<evidence type="ECO:0000256" key="1">
    <source>
        <dbReference type="ARBA" id="ARBA00009437"/>
    </source>
</evidence>
<dbReference type="GO" id="GO:0043565">
    <property type="term" value="F:sequence-specific DNA binding"/>
    <property type="evidence" value="ECO:0007669"/>
    <property type="project" value="TreeGrafter"/>
</dbReference>